<name>A0A0S4LPP2_9BACT</name>
<dbReference type="AlphaFoldDB" id="A0A0S4LPP2"/>
<reference evidence="2" key="1">
    <citation type="submission" date="2015-10" db="EMBL/GenBank/DDBJ databases">
        <authorList>
            <person name="Luecker S."/>
            <person name="Luecker S."/>
        </authorList>
    </citation>
    <scope>NUCLEOTIDE SEQUENCE [LARGE SCALE GENOMIC DNA]</scope>
</reference>
<protein>
    <submittedName>
        <fullName evidence="1">Uncharacterized protein</fullName>
    </submittedName>
</protein>
<evidence type="ECO:0000313" key="1">
    <source>
        <dbReference type="EMBL" id="CUS38921.1"/>
    </source>
</evidence>
<accession>A0A0S4LPP2</accession>
<dbReference type="STRING" id="1742973.COMA2_60054"/>
<sequence>MVLKHAKYVVEELVESLEHAHAIKDVMHDIEPPQPFILFESSRLGYGKNRRWRFTEGSTERMLDRERRVRFLWKAEFNGMSKVDFSDRSVHVKEGIGCVEKHNSYRRTHDGFTVISFRNSVAYRNASQIRSPIGGFLDKAYPPC</sequence>
<proteinExistence type="predicted"/>
<keyword evidence="2" id="KW-1185">Reference proteome</keyword>
<gene>
    <name evidence="1" type="ORF">COMA2_60054</name>
</gene>
<dbReference type="Proteomes" id="UP000198736">
    <property type="component" value="Unassembled WGS sequence"/>
</dbReference>
<organism evidence="1 2">
    <name type="scientific">Candidatus Nitrospira nitrificans</name>
    <dbReference type="NCBI Taxonomy" id="1742973"/>
    <lineage>
        <taxon>Bacteria</taxon>
        <taxon>Pseudomonadati</taxon>
        <taxon>Nitrospirota</taxon>
        <taxon>Nitrospiria</taxon>
        <taxon>Nitrospirales</taxon>
        <taxon>Nitrospiraceae</taxon>
        <taxon>Nitrospira</taxon>
    </lineage>
</organism>
<evidence type="ECO:0000313" key="2">
    <source>
        <dbReference type="Proteomes" id="UP000198736"/>
    </source>
</evidence>
<dbReference type="EMBL" id="CZPZ01000033">
    <property type="protein sequence ID" value="CUS38921.1"/>
    <property type="molecule type" value="Genomic_DNA"/>
</dbReference>